<comment type="caution">
    <text evidence="1">The sequence shown here is derived from an EMBL/GenBank/DDBJ whole genome shotgun (WGS) entry which is preliminary data.</text>
</comment>
<evidence type="ECO:0000313" key="2">
    <source>
        <dbReference type="Proteomes" id="UP001598130"/>
    </source>
</evidence>
<proteinExistence type="predicted"/>
<dbReference type="EMBL" id="JAOTJD010000007">
    <property type="protein sequence ID" value="MFD3263451.1"/>
    <property type="molecule type" value="Genomic_DNA"/>
</dbReference>
<gene>
    <name evidence="1" type="ORF">OCL97_05645</name>
</gene>
<name>A0ABW6CNX4_9CAUL</name>
<organism evidence="1 2">
    <name type="scientific">Phenylobacterium ferrooxidans</name>
    <dbReference type="NCBI Taxonomy" id="2982689"/>
    <lineage>
        <taxon>Bacteria</taxon>
        <taxon>Pseudomonadati</taxon>
        <taxon>Pseudomonadota</taxon>
        <taxon>Alphaproteobacteria</taxon>
        <taxon>Caulobacterales</taxon>
        <taxon>Caulobacteraceae</taxon>
        <taxon>Phenylobacterium</taxon>
    </lineage>
</organism>
<reference evidence="1 2" key="1">
    <citation type="submission" date="2022-09" db="EMBL/GenBank/DDBJ databases">
        <title>New species of Phenylobacterium.</title>
        <authorList>
            <person name="Mieszkin S."/>
        </authorList>
    </citation>
    <scope>NUCLEOTIDE SEQUENCE [LARGE SCALE GENOMIC DNA]</scope>
    <source>
        <strain evidence="1 2">HK31-G</strain>
    </source>
</reference>
<sequence length="65" mass="6918">MHGHSWRGDTAEVLGHRVGLDTGAYATGVLSAVRLDGPELAILTARDPQAGPWNPWAIPLNDQST</sequence>
<keyword evidence="2" id="KW-1185">Reference proteome</keyword>
<dbReference type="RefSeq" id="WP_377368378.1">
    <property type="nucleotide sequence ID" value="NZ_JAOTJD010000007.1"/>
</dbReference>
<protein>
    <submittedName>
        <fullName evidence="1">Uncharacterized protein</fullName>
    </submittedName>
</protein>
<accession>A0ABW6CNX4</accession>
<dbReference type="Proteomes" id="UP001598130">
    <property type="component" value="Unassembled WGS sequence"/>
</dbReference>
<evidence type="ECO:0000313" key="1">
    <source>
        <dbReference type="EMBL" id="MFD3263451.1"/>
    </source>
</evidence>